<dbReference type="Proteomes" id="UP001521184">
    <property type="component" value="Unassembled WGS sequence"/>
</dbReference>
<keyword evidence="2" id="KW-1185">Reference proteome</keyword>
<accession>A0ABR3U116</accession>
<protein>
    <submittedName>
        <fullName evidence="1">Uncharacterized protein</fullName>
    </submittedName>
</protein>
<dbReference type="EMBL" id="JAKEKT020000008">
    <property type="protein sequence ID" value="KAL1648724.1"/>
    <property type="molecule type" value="Genomic_DNA"/>
</dbReference>
<proteinExistence type="predicted"/>
<organism evidence="1 2">
    <name type="scientific">Diplodia intermedia</name>
    <dbReference type="NCBI Taxonomy" id="856260"/>
    <lineage>
        <taxon>Eukaryota</taxon>
        <taxon>Fungi</taxon>
        <taxon>Dikarya</taxon>
        <taxon>Ascomycota</taxon>
        <taxon>Pezizomycotina</taxon>
        <taxon>Dothideomycetes</taxon>
        <taxon>Dothideomycetes incertae sedis</taxon>
        <taxon>Botryosphaeriales</taxon>
        <taxon>Botryosphaeriaceae</taxon>
        <taxon>Diplodia</taxon>
    </lineage>
</organism>
<gene>
    <name evidence="1" type="ORF">SLS58_001900</name>
</gene>
<comment type="caution">
    <text evidence="1">The sequence shown here is derived from an EMBL/GenBank/DDBJ whole genome shotgun (WGS) entry which is preliminary data.</text>
</comment>
<sequence>MRMGNSTWWFNTVSGQDFSTNGTLGDTFWTAFDWGRRTAREAIDGGYAHVLDNGTVIELDAVIVPNDNGGGGDSACASIPSYVKAVKIRT</sequence>
<reference evidence="1 2" key="1">
    <citation type="journal article" date="2023" name="Plant Dis.">
        <title>First Report of Diplodia intermedia Causing Canker and Dieback Diseases on Apple Trees in Canada.</title>
        <authorList>
            <person name="Ellouze W."/>
            <person name="Ilyukhin E."/>
            <person name="Sulman M."/>
            <person name="Ali S."/>
        </authorList>
    </citation>
    <scope>NUCLEOTIDE SEQUENCE [LARGE SCALE GENOMIC DNA]</scope>
    <source>
        <strain evidence="1 2">M45-28</strain>
    </source>
</reference>
<name>A0ABR3U116_9PEZI</name>
<evidence type="ECO:0000313" key="1">
    <source>
        <dbReference type="EMBL" id="KAL1648724.1"/>
    </source>
</evidence>
<evidence type="ECO:0000313" key="2">
    <source>
        <dbReference type="Proteomes" id="UP001521184"/>
    </source>
</evidence>